<reference evidence="2 3" key="1">
    <citation type="journal article" date="2019" name="Commun. Biol.">
        <title>The bagworm genome reveals a unique fibroin gene that provides high tensile strength.</title>
        <authorList>
            <person name="Kono N."/>
            <person name="Nakamura H."/>
            <person name="Ohtoshi R."/>
            <person name="Tomita M."/>
            <person name="Numata K."/>
            <person name="Arakawa K."/>
        </authorList>
    </citation>
    <scope>NUCLEOTIDE SEQUENCE [LARGE SCALE GENOMIC DNA]</scope>
</reference>
<gene>
    <name evidence="2" type="ORF">EVAR_60087_1</name>
</gene>
<evidence type="ECO:0000313" key="3">
    <source>
        <dbReference type="Proteomes" id="UP000299102"/>
    </source>
</evidence>
<evidence type="ECO:0000313" key="2">
    <source>
        <dbReference type="EMBL" id="GBP75774.1"/>
    </source>
</evidence>
<accession>A0A4C1YLA9</accession>
<dbReference type="EMBL" id="BGZK01001261">
    <property type="protein sequence ID" value="GBP75774.1"/>
    <property type="molecule type" value="Genomic_DNA"/>
</dbReference>
<evidence type="ECO:0000256" key="1">
    <source>
        <dbReference type="SAM" id="MobiDB-lite"/>
    </source>
</evidence>
<dbReference type="Proteomes" id="UP000299102">
    <property type="component" value="Unassembled WGS sequence"/>
</dbReference>
<dbReference type="AlphaFoldDB" id="A0A4C1YLA9"/>
<comment type="caution">
    <text evidence="2">The sequence shown here is derived from an EMBL/GenBank/DDBJ whole genome shotgun (WGS) entry which is preliminary data.</text>
</comment>
<name>A0A4C1YLA9_EUMVA</name>
<keyword evidence="3" id="KW-1185">Reference proteome</keyword>
<sequence>MEQRVSRADASSPPSAQWPLRATLSPLPSRGRFCGLVRRPLGMWGRFEQSRRRQAEGVIKAKVAILVGMIPPPPVPRSEHRLAPYILGNSF</sequence>
<protein>
    <submittedName>
        <fullName evidence="2">Uncharacterized protein</fullName>
    </submittedName>
</protein>
<feature type="region of interest" description="Disordered" evidence="1">
    <location>
        <begin position="1"/>
        <end position="23"/>
    </location>
</feature>
<organism evidence="2 3">
    <name type="scientific">Eumeta variegata</name>
    <name type="common">Bagworm moth</name>
    <name type="synonym">Eumeta japonica</name>
    <dbReference type="NCBI Taxonomy" id="151549"/>
    <lineage>
        <taxon>Eukaryota</taxon>
        <taxon>Metazoa</taxon>
        <taxon>Ecdysozoa</taxon>
        <taxon>Arthropoda</taxon>
        <taxon>Hexapoda</taxon>
        <taxon>Insecta</taxon>
        <taxon>Pterygota</taxon>
        <taxon>Neoptera</taxon>
        <taxon>Endopterygota</taxon>
        <taxon>Lepidoptera</taxon>
        <taxon>Glossata</taxon>
        <taxon>Ditrysia</taxon>
        <taxon>Tineoidea</taxon>
        <taxon>Psychidae</taxon>
        <taxon>Oiketicinae</taxon>
        <taxon>Eumeta</taxon>
    </lineage>
</organism>
<proteinExistence type="predicted"/>